<feature type="transmembrane region" description="Helical" evidence="8">
    <location>
        <begin position="335"/>
        <end position="351"/>
    </location>
</feature>
<accession>A0ABW2UDD8</accession>
<dbReference type="InterPro" id="IPR050297">
    <property type="entry name" value="LipidA_mod_glycosyltrf_83"/>
</dbReference>
<feature type="transmembrane region" description="Helical" evidence="8">
    <location>
        <begin position="357"/>
        <end position="379"/>
    </location>
</feature>
<dbReference type="EC" id="2.4.-.-" evidence="10"/>
<feature type="transmembrane region" description="Helical" evidence="8">
    <location>
        <begin position="249"/>
        <end position="265"/>
    </location>
</feature>
<dbReference type="PANTHER" id="PTHR33908">
    <property type="entry name" value="MANNOSYLTRANSFERASE YKCB-RELATED"/>
    <property type="match status" value="1"/>
</dbReference>
<feature type="transmembrane region" description="Helical" evidence="8">
    <location>
        <begin position="119"/>
        <end position="137"/>
    </location>
</feature>
<organism evidence="10 11">
    <name type="scientific">Hymenobacter humi</name>
    <dbReference type="NCBI Taxonomy" id="1411620"/>
    <lineage>
        <taxon>Bacteria</taxon>
        <taxon>Pseudomonadati</taxon>
        <taxon>Bacteroidota</taxon>
        <taxon>Cytophagia</taxon>
        <taxon>Cytophagales</taxon>
        <taxon>Hymenobacteraceae</taxon>
        <taxon>Hymenobacter</taxon>
    </lineage>
</organism>
<keyword evidence="5 8" id="KW-0812">Transmembrane</keyword>
<evidence type="ECO:0000256" key="4">
    <source>
        <dbReference type="ARBA" id="ARBA00022679"/>
    </source>
</evidence>
<evidence type="ECO:0000256" key="6">
    <source>
        <dbReference type="ARBA" id="ARBA00022989"/>
    </source>
</evidence>
<feature type="domain" description="Glycosyltransferase RgtA/B/C/D-like" evidence="9">
    <location>
        <begin position="100"/>
        <end position="258"/>
    </location>
</feature>
<dbReference type="InterPro" id="IPR038731">
    <property type="entry name" value="RgtA/B/C-like"/>
</dbReference>
<keyword evidence="3 10" id="KW-0328">Glycosyltransferase</keyword>
<dbReference type="PANTHER" id="PTHR33908:SF11">
    <property type="entry name" value="MEMBRANE PROTEIN"/>
    <property type="match status" value="1"/>
</dbReference>
<evidence type="ECO:0000259" key="9">
    <source>
        <dbReference type="Pfam" id="PF13231"/>
    </source>
</evidence>
<comment type="subcellular location">
    <subcellularLocation>
        <location evidence="1">Cell membrane</location>
        <topology evidence="1">Multi-pass membrane protein</topology>
    </subcellularLocation>
</comment>
<evidence type="ECO:0000256" key="5">
    <source>
        <dbReference type="ARBA" id="ARBA00022692"/>
    </source>
</evidence>
<comment type="caution">
    <text evidence="10">The sequence shown here is derived from an EMBL/GenBank/DDBJ whole genome shotgun (WGS) entry which is preliminary data.</text>
</comment>
<evidence type="ECO:0000256" key="8">
    <source>
        <dbReference type="SAM" id="Phobius"/>
    </source>
</evidence>
<evidence type="ECO:0000256" key="3">
    <source>
        <dbReference type="ARBA" id="ARBA00022676"/>
    </source>
</evidence>
<evidence type="ECO:0000313" key="11">
    <source>
        <dbReference type="Proteomes" id="UP001596513"/>
    </source>
</evidence>
<evidence type="ECO:0000313" key="10">
    <source>
        <dbReference type="EMBL" id="MFC7670349.1"/>
    </source>
</evidence>
<dbReference type="Proteomes" id="UP001596513">
    <property type="component" value="Unassembled WGS sequence"/>
</dbReference>
<dbReference type="EMBL" id="JBHTEK010000001">
    <property type="protein sequence ID" value="MFC7670349.1"/>
    <property type="molecule type" value="Genomic_DNA"/>
</dbReference>
<feature type="transmembrane region" description="Helical" evidence="8">
    <location>
        <begin position="305"/>
        <end position="323"/>
    </location>
</feature>
<keyword evidence="11" id="KW-1185">Reference proteome</keyword>
<sequence>MTLTAWILVGLCAGFTAASWVAYRRAHVHGAVALLMGAAGSVRLLLIGRDPFLHPWDEQFHALVAKNLLADWWRPVLRATPVLPYDYRAWGSNHVWLHKQPLFLWQTALSLKALGVNAAAVRLPSALLGTLFVWPVYRLGRLAASPAVGYHLAVLFAFAYYRLELTTGWQSVDHADVAFGAYVGASLWAYAEQRRGGARADVWAAAVGMFAGAALLCKWLPGLVVYAVWAGDVLLTPARHHRAEVRRGLGALGLTALLALPWHVYTHRRFPLESAFESRYAAQHFARVLEGHGEPWHFYVGHNLWYQYQWVVVLVGVGLVAVYRRRAPDGRLRPLLWSGVLVFGFFSAAATKMPSYTYVAASCVLFLAAAAWAEGVAWLRRTTGRAALLLEGVALLVVVGVDLRPTALLRHHTRRFAAPAAQAEREIKLKWAAAYRRLDDEVPMGHVVVNAPGGTEMEAMFFSHRVVYAGWPSEAEYRALRQQGLPLAAFAPREVPRPAYLRDADIRIIPDPINGYEADSHW</sequence>
<dbReference type="Pfam" id="PF13231">
    <property type="entry name" value="PMT_2"/>
    <property type="match status" value="1"/>
</dbReference>
<evidence type="ECO:0000256" key="1">
    <source>
        <dbReference type="ARBA" id="ARBA00004651"/>
    </source>
</evidence>
<reference evidence="11" key="1">
    <citation type="journal article" date="2019" name="Int. J. Syst. Evol. Microbiol.">
        <title>The Global Catalogue of Microorganisms (GCM) 10K type strain sequencing project: providing services to taxonomists for standard genome sequencing and annotation.</title>
        <authorList>
            <consortium name="The Broad Institute Genomics Platform"/>
            <consortium name="The Broad Institute Genome Sequencing Center for Infectious Disease"/>
            <person name="Wu L."/>
            <person name="Ma J."/>
        </authorList>
    </citation>
    <scope>NUCLEOTIDE SEQUENCE [LARGE SCALE GENOMIC DNA]</scope>
    <source>
        <strain evidence="11">JCM 19635</strain>
    </source>
</reference>
<keyword evidence="2" id="KW-1003">Cell membrane</keyword>
<feature type="transmembrane region" description="Helical" evidence="8">
    <location>
        <begin position="28"/>
        <end position="46"/>
    </location>
</feature>
<protein>
    <submittedName>
        <fullName evidence="10">ArnT family glycosyltransferase</fullName>
        <ecNumber evidence="10">2.4.-.-</ecNumber>
    </submittedName>
</protein>
<feature type="transmembrane region" description="Helical" evidence="8">
    <location>
        <begin position="386"/>
        <end position="403"/>
    </location>
</feature>
<dbReference type="GO" id="GO:0016757">
    <property type="term" value="F:glycosyltransferase activity"/>
    <property type="evidence" value="ECO:0007669"/>
    <property type="project" value="UniProtKB-KW"/>
</dbReference>
<evidence type="ECO:0000256" key="2">
    <source>
        <dbReference type="ARBA" id="ARBA00022475"/>
    </source>
</evidence>
<gene>
    <name evidence="10" type="ORF">ACFQT0_25520</name>
</gene>
<keyword evidence="6 8" id="KW-1133">Transmembrane helix</keyword>
<evidence type="ECO:0000256" key="7">
    <source>
        <dbReference type="ARBA" id="ARBA00023136"/>
    </source>
</evidence>
<feature type="transmembrane region" description="Helical" evidence="8">
    <location>
        <begin position="143"/>
        <end position="163"/>
    </location>
</feature>
<keyword evidence="4 10" id="KW-0808">Transferase</keyword>
<keyword evidence="7 8" id="KW-0472">Membrane</keyword>
<proteinExistence type="predicted"/>
<feature type="transmembrane region" description="Helical" evidence="8">
    <location>
        <begin position="203"/>
        <end position="229"/>
    </location>
</feature>
<dbReference type="RefSeq" id="WP_380205798.1">
    <property type="nucleotide sequence ID" value="NZ_JBHTEK010000001.1"/>
</dbReference>
<name>A0ABW2UDD8_9BACT</name>